<dbReference type="GO" id="GO:0005737">
    <property type="term" value="C:cytoplasm"/>
    <property type="evidence" value="ECO:0007669"/>
    <property type="project" value="TreeGrafter"/>
</dbReference>
<protein>
    <submittedName>
        <fullName evidence="2">Nucleoside-diphosphate-sugar epimerase</fullName>
    </submittedName>
</protein>
<proteinExistence type="predicted"/>
<dbReference type="InterPro" id="IPR036291">
    <property type="entry name" value="NAD(P)-bd_dom_sf"/>
</dbReference>
<evidence type="ECO:0000313" key="3">
    <source>
        <dbReference type="Proteomes" id="UP000580861"/>
    </source>
</evidence>
<dbReference type="SUPFAM" id="SSF51735">
    <property type="entry name" value="NAD(P)-binding Rossmann-fold domains"/>
    <property type="match status" value="1"/>
</dbReference>
<dbReference type="EMBL" id="JACHMX010000001">
    <property type="protein sequence ID" value="MBB5852282.1"/>
    <property type="molecule type" value="Genomic_DNA"/>
</dbReference>
<organism evidence="2 3">
    <name type="scientific">Amycolatopsis umgeniensis</name>
    <dbReference type="NCBI Taxonomy" id="336628"/>
    <lineage>
        <taxon>Bacteria</taxon>
        <taxon>Bacillati</taxon>
        <taxon>Actinomycetota</taxon>
        <taxon>Actinomycetes</taxon>
        <taxon>Pseudonocardiales</taxon>
        <taxon>Pseudonocardiaceae</taxon>
        <taxon>Amycolatopsis</taxon>
    </lineage>
</organism>
<dbReference type="GO" id="GO:0004029">
    <property type="term" value="F:aldehyde dehydrogenase (NAD+) activity"/>
    <property type="evidence" value="ECO:0007669"/>
    <property type="project" value="TreeGrafter"/>
</dbReference>
<dbReference type="InterPro" id="IPR001509">
    <property type="entry name" value="Epimerase_deHydtase"/>
</dbReference>
<evidence type="ECO:0000313" key="2">
    <source>
        <dbReference type="EMBL" id="MBB5852282.1"/>
    </source>
</evidence>
<keyword evidence="3" id="KW-1185">Reference proteome</keyword>
<dbReference type="Pfam" id="PF01370">
    <property type="entry name" value="Epimerase"/>
    <property type="match status" value="1"/>
</dbReference>
<dbReference type="InterPro" id="IPR051783">
    <property type="entry name" value="NAD(P)-dependent_oxidoreduct"/>
</dbReference>
<sequence>MKVLVVGGTGFIGHHIVRELLAHGHDVTVLVRTPPTNLPATVTVQLGDLTDLSEERLDSIVAGQRGIIVASAAAVAAPRSADIAAFFHDTNVAPVARLLATGSHAQCDRAVILGSFYATLQREQPALRLAEHSPYIASRIEQAEHARAAVNAETSVAVLELPYVAGTTPGRQSPLEPMLQSMSVGNADILAYPGTTAVVTVTQVAQAAVAALDRRADGNYPVVTANLPWTDLFTRLAVAAGRSPKRIWKLPASLIKLMLRREGIRQRRQGFTLGFHPTQWSNLHATAMILDPDIARTELGVEPDDLGKALQDTAPTARAATELS</sequence>
<dbReference type="Proteomes" id="UP000580861">
    <property type="component" value="Unassembled WGS sequence"/>
</dbReference>
<accession>A0A841B0Z0</accession>
<feature type="domain" description="NAD-dependent epimerase/dehydratase" evidence="1">
    <location>
        <begin position="3"/>
        <end position="216"/>
    </location>
</feature>
<reference evidence="2 3" key="1">
    <citation type="submission" date="2020-08" db="EMBL/GenBank/DDBJ databases">
        <title>Sequencing the genomes of 1000 actinobacteria strains.</title>
        <authorList>
            <person name="Klenk H.-P."/>
        </authorList>
    </citation>
    <scope>NUCLEOTIDE SEQUENCE [LARGE SCALE GENOMIC DNA]</scope>
    <source>
        <strain evidence="2 3">DSM 45272</strain>
    </source>
</reference>
<dbReference type="PANTHER" id="PTHR48079">
    <property type="entry name" value="PROTEIN YEEZ"/>
    <property type="match status" value="1"/>
</dbReference>
<name>A0A841B0Z0_9PSEU</name>
<gene>
    <name evidence="2" type="ORF">HDA45_002369</name>
</gene>
<comment type="caution">
    <text evidence="2">The sequence shown here is derived from an EMBL/GenBank/DDBJ whole genome shotgun (WGS) entry which is preliminary data.</text>
</comment>
<dbReference type="PANTHER" id="PTHR48079:SF6">
    <property type="entry name" value="NAD(P)-BINDING DOMAIN-CONTAINING PROTEIN-RELATED"/>
    <property type="match status" value="1"/>
</dbReference>
<dbReference type="AlphaFoldDB" id="A0A841B0Z0"/>
<evidence type="ECO:0000259" key="1">
    <source>
        <dbReference type="Pfam" id="PF01370"/>
    </source>
</evidence>
<dbReference type="RefSeq" id="WP_184894629.1">
    <property type="nucleotide sequence ID" value="NZ_JACHMX010000001.1"/>
</dbReference>
<dbReference type="Gene3D" id="3.40.50.720">
    <property type="entry name" value="NAD(P)-binding Rossmann-like Domain"/>
    <property type="match status" value="1"/>
</dbReference>